<evidence type="ECO:0000256" key="1">
    <source>
        <dbReference type="SAM" id="MobiDB-lite"/>
    </source>
</evidence>
<keyword evidence="3" id="KW-1185">Reference proteome</keyword>
<evidence type="ECO:0000313" key="2">
    <source>
        <dbReference type="EMBL" id="KAG2231133.1"/>
    </source>
</evidence>
<feature type="compositionally biased region" description="Low complexity" evidence="1">
    <location>
        <begin position="1"/>
        <end position="17"/>
    </location>
</feature>
<feature type="compositionally biased region" description="Low complexity" evidence="1">
    <location>
        <begin position="34"/>
        <end position="49"/>
    </location>
</feature>
<reference evidence="2" key="1">
    <citation type="submission" date="2021-01" db="EMBL/GenBank/DDBJ databases">
        <title>Metabolic potential, ecology and presence of endohyphal bacteria is reflected in genomic diversity of Mucoromycotina.</title>
        <authorList>
            <person name="Muszewska A."/>
            <person name="Okrasinska A."/>
            <person name="Steczkiewicz K."/>
            <person name="Drgas O."/>
            <person name="Orlowska M."/>
            <person name="Perlinska-Lenart U."/>
            <person name="Aleksandrzak-Piekarczyk T."/>
            <person name="Szatraj K."/>
            <person name="Zielenkiewicz U."/>
            <person name="Pilsyk S."/>
            <person name="Malc E."/>
            <person name="Mieczkowski P."/>
            <person name="Kruszewska J.S."/>
            <person name="Biernat P."/>
            <person name="Pawlowska J."/>
        </authorList>
    </citation>
    <scope>NUCLEOTIDE SEQUENCE</scope>
    <source>
        <strain evidence="2">WA0000018081</strain>
    </source>
</reference>
<dbReference type="EMBL" id="JAEPRE010000166">
    <property type="protein sequence ID" value="KAG2231133.1"/>
    <property type="molecule type" value="Genomic_DNA"/>
</dbReference>
<sequence length="213" mass="22545">MREPAGASGPGGEAARAQSPTGGAARRRWGCRGGEATPPTPGAGLSAGPRGCGAAAGGPATPSINRLRRFINGAVLFLSLNEGWSCPAMGIRYRHHGVYITEESFKALSADYTRLAEAGPPPTIGYPRYSELREVVEVIRQIRFPPEMISGIEDYSTAAWRDGHQEAVRAHSEVLWQRLPLQSASLVVEAPPSVNPSTFRTAYVALGGVLGPV</sequence>
<comment type="caution">
    <text evidence="2">The sequence shown here is derived from an EMBL/GenBank/DDBJ whole genome shotgun (WGS) entry which is preliminary data.</text>
</comment>
<accession>A0A8H7SNA5</accession>
<organism evidence="2 3">
    <name type="scientific">Thamnidium elegans</name>
    <dbReference type="NCBI Taxonomy" id="101142"/>
    <lineage>
        <taxon>Eukaryota</taxon>
        <taxon>Fungi</taxon>
        <taxon>Fungi incertae sedis</taxon>
        <taxon>Mucoromycota</taxon>
        <taxon>Mucoromycotina</taxon>
        <taxon>Mucoromycetes</taxon>
        <taxon>Mucorales</taxon>
        <taxon>Mucorineae</taxon>
        <taxon>Mucoraceae</taxon>
        <taxon>Thamnidium</taxon>
    </lineage>
</organism>
<evidence type="ECO:0000313" key="3">
    <source>
        <dbReference type="Proteomes" id="UP000613177"/>
    </source>
</evidence>
<proteinExistence type="predicted"/>
<dbReference type="Proteomes" id="UP000613177">
    <property type="component" value="Unassembled WGS sequence"/>
</dbReference>
<gene>
    <name evidence="2" type="ORF">INT48_007977</name>
</gene>
<dbReference type="AlphaFoldDB" id="A0A8H7SNA5"/>
<name>A0A8H7SNA5_9FUNG</name>
<feature type="region of interest" description="Disordered" evidence="1">
    <location>
        <begin position="1"/>
        <end position="58"/>
    </location>
</feature>
<protein>
    <submittedName>
        <fullName evidence="2">Uncharacterized protein</fullName>
    </submittedName>
</protein>